<dbReference type="Proteomes" id="UP000051887">
    <property type="component" value="Unassembled WGS sequence"/>
</dbReference>
<keyword evidence="3" id="KW-1185">Reference proteome</keyword>
<dbReference type="EC" id="2.7.1.60" evidence="2"/>
<name>A0A0P1FCX5_9RHOB</name>
<dbReference type="PANTHER" id="PTHR18964:SF169">
    <property type="entry name" value="N-ACETYLMANNOSAMINE KINASE"/>
    <property type="match status" value="1"/>
</dbReference>
<dbReference type="InterPro" id="IPR043129">
    <property type="entry name" value="ATPase_NBD"/>
</dbReference>
<dbReference type="EMBL" id="CYSC01000032">
    <property type="protein sequence ID" value="CUH72494.1"/>
    <property type="molecule type" value="Genomic_DNA"/>
</dbReference>
<evidence type="ECO:0000313" key="4">
    <source>
        <dbReference type="Proteomes" id="UP000051887"/>
    </source>
</evidence>
<sequence>MTEVSQITAPSGVAVDFGGTKISATRLVNGAPQDSLKVATDGTASAAEQVAAICDLLDQLALQPQEVVGVALAGRVDREGCWHALNTETLSDVQAVPLRAMLSERLARPVAVQNDAVAAAIGEYHFGAGQGCRDFAFLTVSTGVGGGLVLDGRPVISARGLAGHVGFTTSTLGDRRCGTGRMNTVESRASGRAIAHYAAEMGQDGLTAKDVFEAHLAGKDWASELIATSAQAVAELIGNLTSLLDLDRVAIGGSIGMAEGYLDQVRAHLAAEPAIFRPDVVPVALRAEAAHVGVLTLR</sequence>
<reference evidence="2 4" key="2">
    <citation type="submission" date="2015-09" db="EMBL/GenBank/DDBJ databases">
        <authorList>
            <consortium name="Swine Surveillance"/>
        </authorList>
    </citation>
    <scope>NUCLEOTIDE SEQUENCE [LARGE SCALE GENOMIC DNA]</scope>
    <source>
        <strain evidence="2 4">5120</strain>
    </source>
</reference>
<proteinExistence type="predicted"/>
<dbReference type="GO" id="GO:0009384">
    <property type="term" value="F:N-acylmannosamine kinase activity"/>
    <property type="evidence" value="ECO:0007669"/>
    <property type="project" value="UniProtKB-EC"/>
</dbReference>
<reference evidence="1 3" key="1">
    <citation type="submission" date="2015-09" db="EMBL/GenBank/DDBJ databases">
        <authorList>
            <person name="Rodrigo-Torres L."/>
            <person name="Arahal D.R."/>
        </authorList>
    </citation>
    <scope>NUCLEOTIDE SEQUENCE [LARGE SCALE GENOMIC DNA]</scope>
    <source>
        <strain evidence="1 3">CECT 5118</strain>
    </source>
</reference>
<protein>
    <submittedName>
        <fullName evidence="2">N-acetylmannosamine kinase</fullName>
        <ecNumber evidence="2">2.7.1.60</ecNumber>
    </submittedName>
</protein>
<dbReference type="AlphaFoldDB" id="A0A0P1FCX5"/>
<dbReference type="SUPFAM" id="SSF53067">
    <property type="entry name" value="Actin-like ATPase domain"/>
    <property type="match status" value="1"/>
</dbReference>
<organism evidence="2 4">
    <name type="scientific">Thalassovita autumnalis</name>
    <dbReference type="NCBI Taxonomy" id="2072972"/>
    <lineage>
        <taxon>Bacteria</taxon>
        <taxon>Pseudomonadati</taxon>
        <taxon>Pseudomonadota</taxon>
        <taxon>Alphaproteobacteria</taxon>
        <taxon>Rhodobacterales</taxon>
        <taxon>Roseobacteraceae</taxon>
        <taxon>Thalassovita</taxon>
    </lineage>
</organism>
<evidence type="ECO:0000313" key="1">
    <source>
        <dbReference type="EMBL" id="CUH66055.1"/>
    </source>
</evidence>
<dbReference type="EMBL" id="CYSB01000025">
    <property type="protein sequence ID" value="CUH66055.1"/>
    <property type="molecule type" value="Genomic_DNA"/>
</dbReference>
<gene>
    <name evidence="2" type="primary">nanK</name>
    <name evidence="1" type="ORF">TL5118_01585</name>
    <name evidence="2" type="ORF">TL5120_02295</name>
</gene>
<dbReference type="Proteomes" id="UP000051086">
    <property type="component" value="Unassembled WGS sequence"/>
</dbReference>
<dbReference type="OrthoDB" id="9810372at2"/>
<dbReference type="PANTHER" id="PTHR18964">
    <property type="entry name" value="ROK (REPRESSOR, ORF, KINASE) FAMILY"/>
    <property type="match status" value="1"/>
</dbReference>
<dbReference type="Gene3D" id="3.30.420.40">
    <property type="match status" value="2"/>
</dbReference>
<dbReference type="RefSeq" id="WP_082626289.1">
    <property type="nucleotide sequence ID" value="NZ_CYSB01000025.1"/>
</dbReference>
<keyword evidence="2" id="KW-0418">Kinase</keyword>
<evidence type="ECO:0000313" key="3">
    <source>
        <dbReference type="Proteomes" id="UP000051086"/>
    </source>
</evidence>
<evidence type="ECO:0000313" key="2">
    <source>
        <dbReference type="EMBL" id="CUH72494.1"/>
    </source>
</evidence>
<dbReference type="InterPro" id="IPR000600">
    <property type="entry name" value="ROK"/>
</dbReference>
<dbReference type="Pfam" id="PF00480">
    <property type="entry name" value="ROK"/>
    <property type="match status" value="1"/>
</dbReference>
<keyword evidence="2" id="KW-0808">Transferase</keyword>
<dbReference type="GO" id="GO:0019262">
    <property type="term" value="P:N-acetylneuraminate catabolic process"/>
    <property type="evidence" value="ECO:0007669"/>
    <property type="project" value="TreeGrafter"/>
</dbReference>
<accession>A0A0P1FCX5</accession>